<accession>A0ABD5P5V4</accession>
<evidence type="ECO:0000313" key="4">
    <source>
        <dbReference type="EMBL" id="MFC4249318.1"/>
    </source>
</evidence>
<feature type="domain" description="N-acetyltransferase" evidence="3">
    <location>
        <begin position="1"/>
        <end position="162"/>
    </location>
</feature>
<dbReference type="PROSITE" id="PS51186">
    <property type="entry name" value="GNAT"/>
    <property type="match status" value="1"/>
</dbReference>
<keyword evidence="2 4" id="KW-0012">Acyltransferase</keyword>
<evidence type="ECO:0000313" key="5">
    <source>
        <dbReference type="Proteomes" id="UP001595821"/>
    </source>
</evidence>
<name>A0ABD5P5V4_9EURY</name>
<gene>
    <name evidence="4" type="ORF">ACFOZ7_20700</name>
</gene>
<evidence type="ECO:0000256" key="1">
    <source>
        <dbReference type="ARBA" id="ARBA00022679"/>
    </source>
</evidence>
<dbReference type="AlphaFoldDB" id="A0ABD5P5V4"/>
<dbReference type="GO" id="GO:0016746">
    <property type="term" value="F:acyltransferase activity"/>
    <property type="evidence" value="ECO:0007669"/>
    <property type="project" value="UniProtKB-KW"/>
</dbReference>
<dbReference type="Gene3D" id="3.40.630.30">
    <property type="match status" value="1"/>
</dbReference>
<comment type="caution">
    <text evidence="4">The sequence shown here is derived from an EMBL/GenBank/DDBJ whole genome shotgun (WGS) entry which is preliminary data.</text>
</comment>
<dbReference type="Proteomes" id="UP001595821">
    <property type="component" value="Unassembled WGS sequence"/>
</dbReference>
<dbReference type="PANTHER" id="PTHR43877">
    <property type="entry name" value="AMINOALKYLPHOSPHONATE N-ACETYLTRANSFERASE-RELATED-RELATED"/>
    <property type="match status" value="1"/>
</dbReference>
<dbReference type="PANTHER" id="PTHR43877:SF1">
    <property type="entry name" value="ACETYLTRANSFERASE"/>
    <property type="match status" value="1"/>
</dbReference>
<sequence length="251" mass="28123">MELREATVDDADSIRSIAHASLRSSYTDFLDESTVDDAVEQWYSDDALEGAFESDRVLFLVAEDDGTITGFSQSELVGDGHETGQILWLHVDPDHRGAGTGVRLLVRTREELLELGAEEIRGLVLEDNELGNEFYANHGFERAGTREIEVGDETYTENVFVAGELESDDEWRAIEAVELDGETVYVSYGEAVRGSKAPFYTAYESEEGTRRYSWFCGNCESVDIAMDTMGRVECNVCGNRRKPTRWDAAWL</sequence>
<keyword evidence="1 4" id="KW-0808">Transferase</keyword>
<dbReference type="InterPro" id="IPR043854">
    <property type="entry name" value="DUF5816"/>
</dbReference>
<dbReference type="InterPro" id="IPR050832">
    <property type="entry name" value="Bact_Acetyltransf"/>
</dbReference>
<reference evidence="4 5" key="1">
    <citation type="journal article" date="2014" name="Int. J. Syst. Evol. Microbiol.">
        <title>Complete genome sequence of Corynebacterium casei LMG S-19264T (=DSM 44701T), isolated from a smear-ripened cheese.</title>
        <authorList>
            <consortium name="US DOE Joint Genome Institute (JGI-PGF)"/>
            <person name="Walter F."/>
            <person name="Albersmeier A."/>
            <person name="Kalinowski J."/>
            <person name="Ruckert C."/>
        </authorList>
    </citation>
    <scope>NUCLEOTIDE SEQUENCE [LARGE SCALE GENOMIC DNA]</scope>
    <source>
        <strain evidence="4 5">IBRC-M 10912</strain>
    </source>
</reference>
<dbReference type="InterPro" id="IPR000182">
    <property type="entry name" value="GNAT_dom"/>
</dbReference>
<dbReference type="SUPFAM" id="SSF55729">
    <property type="entry name" value="Acyl-CoA N-acyltransferases (Nat)"/>
    <property type="match status" value="1"/>
</dbReference>
<evidence type="ECO:0000256" key="2">
    <source>
        <dbReference type="ARBA" id="ARBA00023315"/>
    </source>
</evidence>
<organism evidence="4 5">
    <name type="scientific">Natribaculum luteum</name>
    <dbReference type="NCBI Taxonomy" id="1586232"/>
    <lineage>
        <taxon>Archaea</taxon>
        <taxon>Methanobacteriati</taxon>
        <taxon>Methanobacteriota</taxon>
        <taxon>Stenosarchaea group</taxon>
        <taxon>Halobacteria</taxon>
        <taxon>Halobacteriales</taxon>
        <taxon>Natrialbaceae</taxon>
        <taxon>Natribaculum</taxon>
    </lineage>
</organism>
<dbReference type="CDD" id="cd04301">
    <property type="entry name" value="NAT_SF"/>
    <property type="match status" value="1"/>
</dbReference>
<dbReference type="InterPro" id="IPR016181">
    <property type="entry name" value="Acyl_CoA_acyltransferase"/>
</dbReference>
<dbReference type="Pfam" id="PF00583">
    <property type="entry name" value="Acetyltransf_1"/>
    <property type="match status" value="1"/>
</dbReference>
<proteinExistence type="predicted"/>
<dbReference type="RefSeq" id="WP_246970609.1">
    <property type="nucleotide sequence ID" value="NZ_CP095397.1"/>
</dbReference>
<dbReference type="EMBL" id="JBHSDJ010000132">
    <property type="protein sequence ID" value="MFC4249318.1"/>
    <property type="molecule type" value="Genomic_DNA"/>
</dbReference>
<dbReference type="EC" id="2.3.1.-" evidence="4"/>
<dbReference type="Pfam" id="PF19133">
    <property type="entry name" value="DUF5816"/>
    <property type="match status" value="1"/>
</dbReference>
<protein>
    <submittedName>
        <fullName evidence="4">GNAT family N-acetyltransferase</fullName>
        <ecNumber evidence="4">2.3.1.-</ecNumber>
    </submittedName>
</protein>
<dbReference type="GeneID" id="71855730"/>
<evidence type="ECO:0000259" key="3">
    <source>
        <dbReference type="PROSITE" id="PS51186"/>
    </source>
</evidence>